<feature type="coiled-coil region" evidence="1">
    <location>
        <begin position="175"/>
        <end position="202"/>
    </location>
</feature>
<dbReference type="AlphaFoldDB" id="A0AAE5F585"/>
<feature type="transmembrane region" description="Helical" evidence="2">
    <location>
        <begin position="215"/>
        <end position="233"/>
    </location>
</feature>
<evidence type="ECO:0000313" key="3">
    <source>
        <dbReference type="EMBL" id="OTA82340.1"/>
    </source>
</evidence>
<feature type="non-terminal residue" evidence="3">
    <location>
        <position position="1"/>
    </location>
</feature>
<keyword evidence="1" id="KW-0175">Coiled coil</keyword>
<comment type="caution">
    <text evidence="3">The sequence shown here is derived from an EMBL/GenBank/DDBJ whole genome shotgun (WGS) entry which is preliminary data.</text>
</comment>
<evidence type="ECO:0000313" key="4">
    <source>
        <dbReference type="Proteomes" id="UP000194219"/>
    </source>
</evidence>
<protein>
    <submittedName>
        <fullName evidence="3">Uncharacterized protein</fullName>
    </submittedName>
</protein>
<proteinExistence type="predicted"/>
<keyword evidence="2" id="KW-0812">Transmembrane</keyword>
<dbReference type="Proteomes" id="UP000194219">
    <property type="component" value="Unassembled WGS sequence"/>
</dbReference>
<organism evidence="3 4">
    <name type="scientific">Limosilactobacillus reuteri</name>
    <name type="common">Lactobacillus reuteri</name>
    <dbReference type="NCBI Taxonomy" id="1598"/>
    <lineage>
        <taxon>Bacteria</taxon>
        <taxon>Bacillati</taxon>
        <taxon>Bacillota</taxon>
        <taxon>Bacilli</taxon>
        <taxon>Lactobacillales</taxon>
        <taxon>Lactobacillaceae</taxon>
        <taxon>Limosilactobacillus</taxon>
    </lineage>
</organism>
<name>A0AAE5F585_LIMRT</name>
<dbReference type="RefSeq" id="WP_086142772.1">
    <property type="nucleotide sequence ID" value="NZ_MIMV01000229.1"/>
</dbReference>
<sequence>HSSEIEKLQNELSKQNSEGHNLITNQMKDQTSKMVQAVANAKDIGFNEGLGKRVDDVQNQFESIQIDFHNSKLNLQDSARQNQIMNADFKNAAKHLEDNTHAINDNLVPNIRSLTQLLIQGIKYKPIPVAKDLYQVFTTATGKTVDQVISTEVKNKLVDVQTQTNQAKLAAKLHADVAKDAVSELTNDLNEFKKLANQYLVEFAAILGLTILTPGWYKVLTLAFTTIICLLFNKKNDDTKEY</sequence>
<accession>A0AAE5F585</accession>
<keyword evidence="2" id="KW-1133">Transmembrane helix</keyword>
<reference evidence="3 4" key="1">
    <citation type="submission" date="2016-09" db="EMBL/GenBank/DDBJ databases">
        <title>Lactobacillus reuteri KLR3006, genome sequencing and assembly.</title>
        <authorList>
            <person name="Lee J.-Y."/>
            <person name="Kim E.B."/>
            <person name="Choi Y.-J."/>
        </authorList>
    </citation>
    <scope>NUCLEOTIDE SEQUENCE [LARGE SCALE GENOMIC DNA]</scope>
    <source>
        <strain evidence="3 4">KLR3006</strain>
    </source>
</reference>
<gene>
    <name evidence="3" type="ORF">BHL83_08935</name>
</gene>
<evidence type="ECO:0000256" key="2">
    <source>
        <dbReference type="SAM" id="Phobius"/>
    </source>
</evidence>
<keyword evidence="2" id="KW-0472">Membrane</keyword>
<evidence type="ECO:0000256" key="1">
    <source>
        <dbReference type="SAM" id="Coils"/>
    </source>
</evidence>
<dbReference type="EMBL" id="MIMV01000229">
    <property type="protein sequence ID" value="OTA82340.1"/>
    <property type="molecule type" value="Genomic_DNA"/>
</dbReference>